<name>A0ABN2NPP2_9PSEU</name>
<gene>
    <name evidence="8" type="primary">yhjD_2</name>
    <name evidence="8" type="ORF">GCM10009836_72870</name>
</gene>
<keyword evidence="2" id="KW-1003">Cell membrane</keyword>
<evidence type="ECO:0000256" key="2">
    <source>
        <dbReference type="ARBA" id="ARBA00022475"/>
    </source>
</evidence>
<evidence type="ECO:0000313" key="9">
    <source>
        <dbReference type="Proteomes" id="UP001500449"/>
    </source>
</evidence>
<dbReference type="PANTHER" id="PTHR30213:SF1">
    <property type="entry name" value="INNER MEMBRANE PROTEIN YHJD"/>
    <property type="match status" value="1"/>
</dbReference>
<evidence type="ECO:0000256" key="3">
    <source>
        <dbReference type="ARBA" id="ARBA00022692"/>
    </source>
</evidence>
<organism evidence="8 9">
    <name type="scientific">Pseudonocardia ailaonensis</name>
    <dbReference type="NCBI Taxonomy" id="367279"/>
    <lineage>
        <taxon>Bacteria</taxon>
        <taxon>Bacillati</taxon>
        <taxon>Actinomycetota</taxon>
        <taxon>Actinomycetes</taxon>
        <taxon>Pseudonocardiales</taxon>
        <taxon>Pseudonocardiaceae</taxon>
        <taxon>Pseudonocardia</taxon>
    </lineage>
</organism>
<keyword evidence="3 7" id="KW-0812">Transmembrane</keyword>
<accession>A0ABN2NPP2</accession>
<protein>
    <submittedName>
        <fullName evidence="8">Inner membrane protein YhjD</fullName>
    </submittedName>
</protein>
<keyword evidence="4 7" id="KW-1133">Transmembrane helix</keyword>
<evidence type="ECO:0000313" key="8">
    <source>
        <dbReference type="EMBL" id="GAA1881023.1"/>
    </source>
</evidence>
<keyword evidence="9" id="KW-1185">Reference proteome</keyword>
<feature type="transmembrane region" description="Helical" evidence="7">
    <location>
        <begin position="35"/>
        <end position="64"/>
    </location>
</feature>
<dbReference type="Pfam" id="PF03631">
    <property type="entry name" value="Virul_fac_BrkB"/>
    <property type="match status" value="1"/>
</dbReference>
<evidence type="ECO:0000256" key="7">
    <source>
        <dbReference type="SAM" id="Phobius"/>
    </source>
</evidence>
<comment type="subcellular location">
    <subcellularLocation>
        <location evidence="1">Cell membrane</location>
        <topology evidence="1">Multi-pass membrane protein</topology>
    </subcellularLocation>
</comment>
<proteinExistence type="predicted"/>
<evidence type="ECO:0000256" key="4">
    <source>
        <dbReference type="ARBA" id="ARBA00022989"/>
    </source>
</evidence>
<keyword evidence="5 7" id="KW-0472">Membrane</keyword>
<feature type="region of interest" description="Disordered" evidence="6">
    <location>
        <begin position="290"/>
        <end position="311"/>
    </location>
</feature>
<sequence length="311" mass="32051">MPVRRQVARIRARYPAADHLHRAGRRFFAQRGNHLASAIAFATVLAATPLLMVLFSAAGFLLWLRPALVTDLEEWVLGSFPAPVADAVVPLVTAAVAGRTPIASVGTVAAIWAGATWMAVVREALAAMWELPPRPPASVTRVLRDVGSLLVLLVALVGSVALTVGATGGLDTVLDLLGLAGRPLTGVAVGVLGVVLGWGVTVLVLAWMLGRLPGHALPLRRTAAVAAFGAMLLEAITIATTLTIAATSGSLGGAVFGSVLAVLAFLFAAARVLLSLAAWLATSHPDRGMAGRPGRGSLPRRLRPLGPGNSE</sequence>
<feature type="transmembrane region" description="Helical" evidence="7">
    <location>
        <begin position="142"/>
        <end position="164"/>
    </location>
</feature>
<evidence type="ECO:0000256" key="6">
    <source>
        <dbReference type="SAM" id="MobiDB-lite"/>
    </source>
</evidence>
<dbReference type="PANTHER" id="PTHR30213">
    <property type="entry name" value="INNER MEMBRANE PROTEIN YHJD"/>
    <property type="match status" value="1"/>
</dbReference>
<evidence type="ECO:0000256" key="5">
    <source>
        <dbReference type="ARBA" id="ARBA00023136"/>
    </source>
</evidence>
<dbReference type="InterPro" id="IPR017039">
    <property type="entry name" value="Virul_fac_BrkB"/>
</dbReference>
<comment type="caution">
    <text evidence="8">The sequence shown here is derived from an EMBL/GenBank/DDBJ whole genome shotgun (WGS) entry which is preliminary data.</text>
</comment>
<dbReference type="Proteomes" id="UP001500449">
    <property type="component" value="Unassembled WGS sequence"/>
</dbReference>
<feature type="transmembrane region" description="Helical" evidence="7">
    <location>
        <begin position="102"/>
        <end position="121"/>
    </location>
</feature>
<feature type="transmembrane region" description="Helical" evidence="7">
    <location>
        <begin position="258"/>
        <end position="282"/>
    </location>
</feature>
<dbReference type="EMBL" id="BAAAQK010000034">
    <property type="protein sequence ID" value="GAA1881023.1"/>
    <property type="molecule type" value="Genomic_DNA"/>
</dbReference>
<evidence type="ECO:0000256" key="1">
    <source>
        <dbReference type="ARBA" id="ARBA00004651"/>
    </source>
</evidence>
<reference evidence="8 9" key="1">
    <citation type="journal article" date="2019" name="Int. J. Syst. Evol. Microbiol.">
        <title>The Global Catalogue of Microorganisms (GCM) 10K type strain sequencing project: providing services to taxonomists for standard genome sequencing and annotation.</title>
        <authorList>
            <consortium name="The Broad Institute Genomics Platform"/>
            <consortium name="The Broad Institute Genome Sequencing Center for Infectious Disease"/>
            <person name="Wu L."/>
            <person name="Ma J."/>
        </authorList>
    </citation>
    <scope>NUCLEOTIDE SEQUENCE [LARGE SCALE GENOMIC DNA]</scope>
    <source>
        <strain evidence="8 9">JCM 16009</strain>
    </source>
</reference>
<feature type="transmembrane region" description="Helical" evidence="7">
    <location>
        <begin position="222"/>
        <end position="246"/>
    </location>
</feature>
<feature type="transmembrane region" description="Helical" evidence="7">
    <location>
        <begin position="184"/>
        <end position="210"/>
    </location>
</feature>